<protein>
    <recommendedName>
        <fullName evidence="3">phosphoenolpyruvate--glycerone phosphotransferase</fullName>
        <ecNumber evidence="3">2.7.1.121</ecNumber>
    </recommendedName>
</protein>
<dbReference type="EMBL" id="CP019640">
    <property type="protein sequence ID" value="AQQ54872.1"/>
    <property type="molecule type" value="Genomic_DNA"/>
</dbReference>
<accession>A0A1Q2L4S0</accession>
<dbReference type="KEGG" id="pmar:B0X71_18370"/>
<gene>
    <name evidence="7" type="ORF">B0X71_18370</name>
</gene>
<dbReference type="PANTHER" id="PTHR38594:SF1">
    <property type="entry name" value="PEP-DEPENDENT DIHYDROXYACETONE KINASE, PHOSPHORYL DONOR SUBUNIT DHAM"/>
    <property type="match status" value="1"/>
</dbReference>
<dbReference type="PANTHER" id="PTHR38594">
    <property type="entry name" value="PEP-DEPENDENT DIHYDROXYACETONE KINASE, PHOSPHORYL DONOR SUBUNIT DHAM"/>
    <property type="match status" value="1"/>
</dbReference>
<dbReference type="Gene3D" id="3.40.50.510">
    <property type="entry name" value="Phosphotransferase system, mannose-type IIA component"/>
    <property type="match status" value="1"/>
</dbReference>
<dbReference type="SUPFAM" id="SSF53062">
    <property type="entry name" value="PTS system fructose IIA component-like"/>
    <property type="match status" value="1"/>
</dbReference>
<comment type="catalytic activity">
    <reaction evidence="1">
        <text>dihydroxyacetone + phosphoenolpyruvate = dihydroxyacetone phosphate + pyruvate</text>
        <dbReference type="Rhea" id="RHEA:18381"/>
        <dbReference type="ChEBI" id="CHEBI:15361"/>
        <dbReference type="ChEBI" id="CHEBI:16016"/>
        <dbReference type="ChEBI" id="CHEBI:57642"/>
        <dbReference type="ChEBI" id="CHEBI:58702"/>
        <dbReference type="EC" id="2.7.1.121"/>
    </reaction>
</comment>
<evidence type="ECO:0000256" key="4">
    <source>
        <dbReference type="ARBA" id="ARBA00022679"/>
    </source>
</evidence>
<comment type="function">
    <text evidence="2">Component of the dihydroxyacetone kinase complex, which is responsible for the phosphoenolpyruvate (PEP)-dependent phosphorylation of dihydroxyacetone. DhaM serves as the phosphoryl donor. Is phosphorylated by phosphoenolpyruvate in an EI- and HPr-dependent reaction, and a phosphorelay system on histidine residues finally leads to phosphoryl transfer to DhaL and dihydroxyacetone.</text>
</comment>
<dbReference type="OrthoDB" id="7065393at2"/>
<evidence type="ECO:0000256" key="1">
    <source>
        <dbReference type="ARBA" id="ARBA00001113"/>
    </source>
</evidence>
<evidence type="ECO:0000313" key="8">
    <source>
        <dbReference type="Proteomes" id="UP000188184"/>
    </source>
</evidence>
<dbReference type="InterPro" id="IPR036662">
    <property type="entry name" value="PTS_EIIA_man-typ_sf"/>
</dbReference>
<comment type="subunit">
    <text evidence="5">Homodimer. The dihydroxyacetone kinase complex is composed of a homodimer of DhaM, a homodimer of DhaK and the subunit DhaL.</text>
</comment>
<dbReference type="AlphaFoldDB" id="A0A1Q2L4S0"/>
<reference evidence="7 8" key="1">
    <citation type="submission" date="2017-02" db="EMBL/GenBank/DDBJ databases">
        <title>The complete genomic sequence of a novel cold adapted crude oil-degrading bacterium Planococcus qaidamina Y42.</title>
        <authorList>
            <person name="Yang R."/>
        </authorList>
    </citation>
    <scope>NUCLEOTIDE SEQUENCE [LARGE SCALE GENOMIC DNA]</scope>
    <source>
        <strain evidence="7 8">Y42</strain>
    </source>
</reference>
<dbReference type="GO" id="GO:0016020">
    <property type="term" value="C:membrane"/>
    <property type="evidence" value="ECO:0007669"/>
    <property type="project" value="InterPro"/>
</dbReference>
<dbReference type="InterPro" id="IPR012844">
    <property type="entry name" value="DhaM_N"/>
</dbReference>
<evidence type="ECO:0000259" key="6">
    <source>
        <dbReference type="PROSITE" id="PS51096"/>
    </source>
</evidence>
<evidence type="ECO:0000256" key="3">
    <source>
        <dbReference type="ARBA" id="ARBA00012095"/>
    </source>
</evidence>
<keyword evidence="4" id="KW-0808">Transferase</keyword>
<proteinExistence type="predicted"/>
<evidence type="ECO:0000256" key="2">
    <source>
        <dbReference type="ARBA" id="ARBA00002788"/>
    </source>
</evidence>
<dbReference type="Pfam" id="PF03610">
    <property type="entry name" value="EIIA-man"/>
    <property type="match status" value="1"/>
</dbReference>
<dbReference type="GO" id="GO:0009401">
    <property type="term" value="P:phosphoenolpyruvate-dependent sugar phosphotransferase system"/>
    <property type="evidence" value="ECO:0007669"/>
    <property type="project" value="InterPro"/>
</dbReference>
<evidence type="ECO:0000256" key="5">
    <source>
        <dbReference type="ARBA" id="ARBA00046577"/>
    </source>
</evidence>
<dbReference type="GO" id="GO:0047324">
    <property type="term" value="F:phosphoenolpyruvate-glycerone phosphotransferase activity"/>
    <property type="evidence" value="ECO:0007669"/>
    <property type="project" value="UniProtKB-EC"/>
</dbReference>
<dbReference type="PROSITE" id="PS51096">
    <property type="entry name" value="PTS_EIIA_TYPE_4"/>
    <property type="match status" value="1"/>
</dbReference>
<dbReference type="EC" id="2.7.1.121" evidence="3"/>
<evidence type="ECO:0000313" key="7">
    <source>
        <dbReference type="EMBL" id="AQQ54872.1"/>
    </source>
</evidence>
<dbReference type="RefSeq" id="WP_077590775.1">
    <property type="nucleotide sequence ID" value="NZ_CP019640.1"/>
</dbReference>
<dbReference type="GO" id="GO:0019563">
    <property type="term" value="P:glycerol catabolic process"/>
    <property type="evidence" value="ECO:0007669"/>
    <property type="project" value="InterPro"/>
</dbReference>
<dbReference type="InterPro" id="IPR039643">
    <property type="entry name" value="DhaM"/>
</dbReference>
<dbReference type="InterPro" id="IPR004701">
    <property type="entry name" value="PTS_EIIA_man-typ"/>
</dbReference>
<keyword evidence="8" id="KW-1185">Reference proteome</keyword>
<name>A0A1Q2L4S0_9BACL</name>
<dbReference type="NCBIfam" id="TIGR02364">
    <property type="entry name" value="dha_pts"/>
    <property type="match status" value="1"/>
</dbReference>
<organism evidence="7 8">
    <name type="scientific">Planococcus lenghuensis</name>
    <dbReference type="NCBI Taxonomy" id="2213202"/>
    <lineage>
        <taxon>Bacteria</taxon>
        <taxon>Bacillati</taxon>
        <taxon>Bacillota</taxon>
        <taxon>Bacilli</taxon>
        <taxon>Bacillales</taxon>
        <taxon>Caryophanaceae</taxon>
        <taxon>Planococcus</taxon>
    </lineage>
</organism>
<dbReference type="Proteomes" id="UP000188184">
    <property type="component" value="Chromosome"/>
</dbReference>
<feature type="domain" description="PTS EIIA type-4" evidence="6">
    <location>
        <begin position="3"/>
        <end position="130"/>
    </location>
</feature>
<sequence length="130" mass="13620">MSQVGIVLVSHSHKIAEGVKDLVTQVFKETAVVAAGGTDDNEIGTSLEKIQQAIDEADQGDGVVVFFDIGSAMMNAELAIELSGSEDRVKIADAPFVEGAYVACLEAGTGKDVYEVLAAAERARGHQKKA</sequence>